<dbReference type="Pfam" id="PF16123">
    <property type="entry name" value="HAGH_C"/>
    <property type="match status" value="1"/>
</dbReference>
<dbReference type="HAMAP" id="MF_01374">
    <property type="entry name" value="Glyoxalase_2"/>
    <property type="match status" value="1"/>
</dbReference>
<evidence type="ECO:0000259" key="10">
    <source>
        <dbReference type="SMART" id="SM00849"/>
    </source>
</evidence>
<comment type="pathway">
    <text evidence="3">Secondary metabolite metabolism; methylglyoxal degradation; (R)-lactate from methylglyoxal: step 2/2.</text>
</comment>
<gene>
    <name evidence="11" type="ORF">NEZAVI_LOCUS8203</name>
</gene>
<sequence length="302" mass="33212">MFGTLSRILPNSISRALIATYYKSQLIFAKESHSSQELIKMSGMSVQILPALSDNYMYLIIDNDTKEAAAVDPVDPDTLFSAVKSLNVNLTKVLTTHHHWDHAGGNKKVKDQMKDIVIYGGDKRVDAVTDIVKEGQIIQIGNLVAKCLETPCHTTGHICYVVGPAGSPEAVFTGDTLFIGGCGKFFEGDAKMMCDALIGKLSSLPDKTKVYCGHEYTVQNLKFAKLIEPNNPALSTKLEWAVQARSANKPTVPSTIGEEKSYNPFMRVIDENIQSSFGRSEAIGTMKDIRKKKDNTSPKLYM</sequence>
<dbReference type="CDD" id="cd07723">
    <property type="entry name" value="hydroxyacylglutathione_hydrolase_MBL-fold"/>
    <property type="match status" value="1"/>
</dbReference>
<dbReference type="FunFam" id="3.60.15.10:FF:000019">
    <property type="entry name" value="Hydroxyacylglutathione hydrolase, mitochondrial"/>
    <property type="match status" value="1"/>
</dbReference>
<dbReference type="InterPro" id="IPR036866">
    <property type="entry name" value="RibonucZ/Hydroxyglut_hydro"/>
</dbReference>
<evidence type="ECO:0000256" key="3">
    <source>
        <dbReference type="ARBA" id="ARBA00004963"/>
    </source>
</evidence>
<dbReference type="InterPro" id="IPR001279">
    <property type="entry name" value="Metallo-B-lactamas"/>
</dbReference>
<evidence type="ECO:0000256" key="8">
    <source>
        <dbReference type="ARBA" id="ARBA00022833"/>
    </source>
</evidence>
<keyword evidence="8" id="KW-0862">Zinc</keyword>
<comment type="catalytic activity">
    <reaction evidence="1">
        <text>an S-(2-hydroxyacyl)glutathione + H2O = a 2-hydroxy carboxylate + glutathione + H(+)</text>
        <dbReference type="Rhea" id="RHEA:21864"/>
        <dbReference type="ChEBI" id="CHEBI:15377"/>
        <dbReference type="ChEBI" id="CHEBI:15378"/>
        <dbReference type="ChEBI" id="CHEBI:57925"/>
        <dbReference type="ChEBI" id="CHEBI:58896"/>
        <dbReference type="ChEBI" id="CHEBI:71261"/>
        <dbReference type="EC" id="3.1.2.6"/>
    </reaction>
</comment>
<dbReference type="NCBIfam" id="TIGR03413">
    <property type="entry name" value="GSH_gloB"/>
    <property type="match status" value="1"/>
</dbReference>
<name>A0A9P0HB29_NEZVI</name>
<dbReference type="Gene3D" id="3.60.15.10">
    <property type="entry name" value="Ribonuclease Z/Hydroxyacylglutathione hydrolase-like"/>
    <property type="match status" value="1"/>
</dbReference>
<comment type="similarity">
    <text evidence="4">Belongs to the metallo-beta-lactamase superfamily. Glyoxalase II family.</text>
</comment>
<dbReference type="EC" id="3.1.2.6" evidence="5"/>
<feature type="domain" description="Metallo-beta-lactamase" evidence="10">
    <location>
        <begin position="54"/>
        <end position="214"/>
    </location>
</feature>
<evidence type="ECO:0000256" key="9">
    <source>
        <dbReference type="ARBA" id="ARBA00031044"/>
    </source>
</evidence>
<keyword evidence="6" id="KW-0479">Metal-binding</keyword>
<accession>A0A9P0HB29</accession>
<dbReference type="InterPro" id="IPR032282">
    <property type="entry name" value="HAGH_C"/>
</dbReference>
<dbReference type="InterPro" id="IPR035680">
    <property type="entry name" value="Clx_II_MBL"/>
</dbReference>
<evidence type="ECO:0000256" key="6">
    <source>
        <dbReference type="ARBA" id="ARBA00022723"/>
    </source>
</evidence>
<keyword evidence="7" id="KW-0378">Hydrolase</keyword>
<dbReference type="PANTHER" id="PTHR11935">
    <property type="entry name" value="BETA LACTAMASE DOMAIN"/>
    <property type="match status" value="1"/>
</dbReference>
<dbReference type="SMART" id="SM00849">
    <property type="entry name" value="Lactamase_B"/>
    <property type="match status" value="1"/>
</dbReference>
<reference evidence="11" key="1">
    <citation type="submission" date="2022-01" db="EMBL/GenBank/DDBJ databases">
        <authorList>
            <person name="King R."/>
        </authorList>
    </citation>
    <scope>NUCLEOTIDE SEQUENCE</scope>
</reference>
<evidence type="ECO:0000256" key="1">
    <source>
        <dbReference type="ARBA" id="ARBA00001623"/>
    </source>
</evidence>
<dbReference type="PIRSF" id="PIRSF005457">
    <property type="entry name" value="Glx"/>
    <property type="match status" value="1"/>
</dbReference>
<dbReference type="AlphaFoldDB" id="A0A9P0HB29"/>
<dbReference type="InterPro" id="IPR017782">
    <property type="entry name" value="Hydroxyacylglutathione_Hdrlase"/>
</dbReference>
<dbReference type="GO" id="GO:0031123">
    <property type="term" value="P:RNA 3'-end processing"/>
    <property type="evidence" value="ECO:0007669"/>
    <property type="project" value="UniProtKB-ARBA"/>
</dbReference>
<dbReference type="SUPFAM" id="SSF56281">
    <property type="entry name" value="Metallo-hydrolase/oxidoreductase"/>
    <property type="match status" value="1"/>
</dbReference>
<comment type="cofactor">
    <cofactor evidence="2">
        <name>Zn(2+)</name>
        <dbReference type="ChEBI" id="CHEBI:29105"/>
    </cofactor>
</comment>
<evidence type="ECO:0000313" key="11">
    <source>
        <dbReference type="EMBL" id="CAH1398584.1"/>
    </source>
</evidence>
<dbReference type="OrthoDB" id="515692at2759"/>
<dbReference type="PANTHER" id="PTHR11935:SF94">
    <property type="entry name" value="TENZING NORGAY, ISOFORM C"/>
    <property type="match status" value="1"/>
</dbReference>
<evidence type="ECO:0000256" key="2">
    <source>
        <dbReference type="ARBA" id="ARBA00001947"/>
    </source>
</evidence>
<evidence type="ECO:0000313" key="12">
    <source>
        <dbReference type="Proteomes" id="UP001152798"/>
    </source>
</evidence>
<dbReference type="GO" id="GO:0046872">
    <property type="term" value="F:metal ion binding"/>
    <property type="evidence" value="ECO:0007669"/>
    <property type="project" value="UniProtKB-KW"/>
</dbReference>
<proteinExistence type="inferred from homology"/>
<dbReference type="Proteomes" id="UP001152798">
    <property type="component" value="Chromosome 4"/>
</dbReference>
<dbReference type="EMBL" id="OV725080">
    <property type="protein sequence ID" value="CAH1398584.1"/>
    <property type="molecule type" value="Genomic_DNA"/>
</dbReference>
<organism evidence="11 12">
    <name type="scientific">Nezara viridula</name>
    <name type="common">Southern green stink bug</name>
    <name type="synonym">Cimex viridulus</name>
    <dbReference type="NCBI Taxonomy" id="85310"/>
    <lineage>
        <taxon>Eukaryota</taxon>
        <taxon>Metazoa</taxon>
        <taxon>Ecdysozoa</taxon>
        <taxon>Arthropoda</taxon>
        <taxon>Hexapoda</taxon>
        <taxon>Insecta</taxon>
        <taxon>Pterygota</taxon>
        <taxon>Neoptera</taxon>
        <taxon>Paraneoptera</taxon>
        <taxon>Hemiptera</taxon>
        <taxon>Heteroptera</taxon>
        <taxon>Panheteroptera</taxon>
        <taxon>Pentatomomorpha</taxon>
        <taxon>Pentatomoidea</taxon>
        <taxon>Pentatomidae</taxon>
        <taxon>Pentatominae</taxon>
        <taxon>Nezara</taxon>
    </lineage>
</organism>
<protein>
    <recommendedName>
        <fullName evidence="5">hydroxyacylglutathione hydrolase</fullName>
        <ecNumber evidence="5">3.1.2.6</ecNumber>
    </recommendedName>
    <alternativeName>
        <fullName evidence="9">Glyoxalase II</fullName>
    </alternativeName>
</protein>
<dbReference type="GO" id="GO:0019243">
    <property type="term" value="P:methylglyoxal catabolic process to D-lactate via S-lactoyl-glutathione"/>
    <property type="evidence" value="ECO:0007669"/>
    <property type="project" value="InterPro"/>
</dbReference>
<keyword evidence="12" id="KW-1185">Reference proteome</keyword>
<dbReference type="Pfam" id="PF00753">
    <property type="entry name" value="Lactamase_B"/>
    <property type="match status" value="1"/>
</dbReference>
<evidence type="ECO:0000256" key="4">
    <source>
        <dbReference type="ARBA" id="ARBA00006759"/>
    </source>
</evidence>
<dbReference type="GO" id="GO:0004416">
    <property type="term" value="F:hydroxyacylglutathione hydrolase activity"/>
    <property type="evidence" value="ECO:0007669"/>
    <property type="project" value="UniProtKB-EC"/>
</dbReference>
<evidence type="ECO:0000256" key="5">
    <source>
        <dbReference type="ARBA" id="ARBA00011917"/>
    </source>
</evidence>
<evidence type="ECO:0000256" key="7">
    <source>
        <dbReference type="ARBA" id="ARBA00022801"/>
    </source>
</evidence>